<dbReference type="Gene3D" id="1.25.40.10">
    <property type="entry name" value="Tetratricopeptide repeat domain"/>
    <property type="match status" value="1"/>
</dbReference>
<feature type="region of interest" description="Disordered" evidence="1">
    <location>
        <begin position="1"/>
        <end position="42"/>
    </location>
</feature>
<evidence type="ECO:0000313" key="3">
    <source>
        <dbReference type="Proteomes" id="UP001465976"/>
    </source>
</evidence>
<evidence type="ECO:0000256" key="1">
    <source>
        <dbReference type="SAM" id="MobiDB-lite"/>
    </source>
</evidence>
<keyword evidence="3" id="KW-1185">Reference proteome</keyword>
<dbReference type="EMBL" id="JBAHYK010000840">
    <property type="protein sequence ID" value="KAL0571007.1"/>
    <property type="molecule type" value="Genomic_DNA"/>
</dbReference>
<dbReference type="InterPro" id="IPR052769">
    <property type="entry name" value="TPR_domain_protein"/>
</dbReference>
<reference evidence="2 3" key="1">
    <citation type="submission" date="2024-02" db="EMBL/GenBank/DDBJ databases">
        <title>A draft genome for the cacao thread blight pathogen Marasmius crinis-equi.</title>
        <authorList>
            <person name="Cohen S.P."/>
            <person name="Baruah I.K."/>
            <person name="Amoako-Attah I."/>
            <person name="Bukari Y."/>
            <person name="Meinhardt L.W."/>
            <person name="Bailey B.A."/>
        </authorList>
    </citation>
    <scope>NUCLEOTIDE SEQUENCE [LARGE SCALE GENOMIC DNA]</scope>
    <source>
        <strain evidence="2 3">GH-76</strain>
    </source>
</reference>
<comment type="caution">
    <text evidence="2">The sequence shown here is derived from an EMBL/GenBank/DDBJ whole genome shotgun (WGS) entry which is preliminary data.</text>
</comment>
<proteinExistence type="predicted"/>
<dbReference type="InterPro" id="IPR011990">
    <property type="entry name" value="TPR-like_helical_dom_sf"/>
</dbReference>
<feature type="compositionally biased region" description="Basic and acidic residues" evidence="1">
    <location>
        <begin position="26"/>
        <end position="42"/>
    </location>
</feature>
<dbReference type="Proteomes" id="UP001465976">
    <property type="component" value="Unassembled WGS sequence"/>
</dbReference>
<evidence type="ECO:0000313" key="2">
    <source>
        <dbReference type="EMBL" id="KAL0571007.1"/>
    </source>
</evidence>
<sequence>MSASESTSSSNPPGQMNEAASSHSAPGDKDCPEYADQMKAEGNEHFRAGRWEEALASYRVGLGNLPRRKTKSPPKSQARDDLPFDIEDEHDSAFGKNASQDKGKHPEGSLRSEEDSESQDEAKEDPYSQPRAVLNANIAACFMKLGDDKEVVAACTEALQDDPTYIKALQRRATSNEKLNTWSSLSSAQEGSSTLKNTGLHTSLNVAYLTDYSKLVDLLSESSERTATQRKLQAIKPRVEEAQKKETAEMMGKLKGIGNSILGKFGLSTDNFQFVPNGQGGYSMNFQQ</sequence>
<evidence type="ECO:0008006" key="4">
    <source>
        <dbReference type="Google" id="ProtNLM"/>
    </source>
</evidence>
<dbReference type="SUPFAM" id="SSF48452">
    <property type="entry name" value="TPR-like"/>
    <property type="match status" value="1"/>
</dbReference>
<feature type="compositionally biased region" description="Low complexity" evidence="1">
    <location>
        <begin position="1"/>
        <end position="10"/>
    </location>
</feature>
<organism evidence="2 3">
    <name type="scientific">Marasmius crinis-equi</name>
    <dbReference type="NCBI Taxonomy" id="585013"/>
    <lineage>
        <taxon>Eukaryota</taxon>
        <taxon>Fungi</taxon>
        <taxon>Dikarya</taxon>
        <taxon>Basidiomycota</taxon>
        <taxon>Agaricomycotina</taxon>
        <taxon>Agaricomycetes</taxon>
        <taxon>Agaricomycetidae</taxon>
        <taxon>Agaricales</taxon>
        <taxon>Marasmiineae</taxon>
        <taxon>Marasmiaceae</taxon>
        <taxon>Marasmius</taxon>
    </lineage>
</organism>
<accession>A0ABR3F6Z0</accession>
<feature type="compositionally biased region" description="Basic and acidic residues" evidence="1">
    <location>
        <begin position="99"/>
        <end position="113"/>
    </location>
</feature>
<gene>
    <name evidence="2" type="ORF">V5O48_010954</name>
</gene>
<name>A0ABR3F6Z0_9AGAR</name>
<feature type="compositionally biased region" description="Polar residues" evidence="1">
    <location>
        <begin position="11"/>
        <end position="24"/>
    </location>
</feature>
<dbReference type="PANTHER" id="PTHR46014:SF1">
    <property type="entry name" value="TETRATRICOPEPTIDE REPEAT PROTEIN 1"/>
    <property type="match status" value="1"/>
</dbReference>
<protein>
    <recommendedName>
        <fullName evidence="4">TPR-like protein</fullName>
    </recommendedName>
</protein>
<dbReference type="PANTHER" id="PTHR46014">
    <property type="entry name" value="TETRATRICOPEPTIDE REPEAT PROTEIN 1"/>
    <property type="match status" value="1"/>
</dbReference>
<feature type="region of interest" description="Disordered" evidence="1">
    <location>
        <begin position="61"/>
        <end position="130"/>
    </location>
</feature>